<proteinExistence type="predicted"/>
<dbReference type="STRING" id="404380.Gbem_3566"/>
<accession>B5ECU1</accession>
<dbReference type="Proteomes" id="UP000008825">
    <property type="component" value="Chromosome"/>
</dbReference>
<keyword evidence="2" id="KW-1185">Reference proteome</keyword>
<name>B5ECU1_CITBB</name>
<protein>
    <submittedName>
        <fullName evidence="1">Uncharacterized protein</fullName>
    </submittedName>
</protein>
<reference evidence="1 2" key="1">
    <citation type="submission" date="2008-07" db="EMBL/GenBank/DDBJ databases">
        <title>Complete sequence of Geobacter bemidjiensis BEM.</title>
        <authorList>
            <consortium name="US DOE Joint Genome Institute"/>
            <person name="Lucas S."/>
            <person name="Copeland A."/>
            <person name="Lapidus A."/>
            <person name="Glavina del Rio T."/>
            <person name="Dalin E."/>
            <person name="Tice H."/>
            <person name="Bruce D."/>
            <person name="Goodwin L."/>
            <person name="Pitluck S."/>
            <person name="Kiss H."/>
            <person name="Brettin T."/>
            <person name="Detter J.C."/>
            <person name="Han C."/>
            <person name="Kuske C.R."/>
            <person name="Schmutz J."/>
            <person name="Larimer F."/>
            <person name="Land M."/>
            <person name="Hauser L."/>
            <person name="Kyrpides N."/>
            <person name="Lykidis A."/>
            <person name="Lovley D."/>
            <person name="Richardson P."/>
        </authorList>
    </citation>
    <scope>NUCLEOTIDE SEQUENCE [LARGE SCALE GENOMIC DNA]</scope>
    <source>
        <strain evidence="2">ATCC BAA-1014 / DSM 16622 / JCM 12645 / Bem</strain>
    </source>
</reference>
<organism evidence="1 2">
    <name type="scientific">Citrifermentans bemidjiense (strain ATCC BAA-1014 / DSM 16622 / JCM 12645 / Bem)</name>
    <name type="common">Geobacter bemidjiensis</name>
    <dbReference type="NCBI Taxonomy" id="404380"/>
    <lineage>
        <taxon>Bacteria</taxon>
        <taxon>Pseudomonadati</taxon>
        <taxon>Thermodesulfobacteriota</taxon>
        <taxon>Desulfuromonadia</taxon>
        <taxon>Geobacterales</taxon>
        <taxon>Geobacteraceae</taxon>
        <taxon>Citrifermentans</taxon>
    </lineage>
</organism>
<dbReference type="HOGENOM" id="CLU_2232690_0_0_7"/>
<evidence type="ECO:0000313" key="1">
    <source>
        <dbReference type="EMBL" id="ACH40558.1"/>
    </source>
</evidence>
<evidence type="ECO:0000313" key="2">
    <source>
        <dbReference type="Proteomes" id="UP000008825"/>
    </source>
</evidence>
<gene>
    <name evidence="1" type="ordered locus">Gbem_3566</name>
</gene>
<reference evidence="1 2" key="2">
    <citation type="journal article" date="2010" name="BMC Genomics">
        <title>The genome of Geobacter bemidjiensis, exemplar for the subsurface clade of Geobacter species that predominate in Fe(III)-reducing subsurface environments.</title>
        <authorList>
            <person name="Aklujkar M."/>
            <person name="Young N.D."/>
            <person name="Holmes D."/>
            <person name="Chavan M."/>
            <person name="Risso C."/>
            <person name="Kiss H.E."/>
            <person name="Han C.S."/>
            <person name="Land M.L."/>
            <person name="Lovley D.R."/>
        </authorList>
    </citation>
    <scope>NUCLEOTIDE SEQUENCE [LARGE SCALE GENOMIC DNA]</scope>
    <source>
        <strain evidence="2">ATCC BAA-1014 / DSM 16622 / JCM 12645 / Bem</strain>
    </source>
</reference>
<dbReference type="EMBL" id="CP001124">
    <property type="protein sequence ID" value="ACH40558.1"/>
    <property type="molecule type" value="Genomic_DNA"/>
</dbReference>
<dbReference type="RefSeq" id="WP_012531995.1">
    <property type="nucleotide sequence ID" value="NC_011146.1"/>
</dbReference>
<dbReference type="KEGG" id="gbm:Gbem_3566"/>
<dbReference type="AlphaFoldDB" id="B5ECU1"/>
<sequence length="105" mass="11106">MATQSESHPMLPSPFCVGALGAALLSGLTVSGSGMMNTAGVHQLQVSGASQFVYYAGNRVAVIQQQDYEDIGIFANFSLGISKQSADVPGYFFDILHDEFDSLLA</sequence>